<dbReference type="Pfam" id="PF00348">
    <property type="entry name" value="polyprenyl_synt"/>
    <property type="match status" value="1"/>
</dbReference>
<keyword evidence="7" id="KW-1185">Reference proteome</keyword>
<accession>A0ABQ6I403</accession>
<comment type="cofactor">
    <cofactor evidence="1">
        <name>Mg(2+)</name>
        <dbReference type="ChEBI" id="CHEBI:18420"/>
    </cofactor>
</comment>
<dbReference type="PANTHER" id="PTHR12001">
    <property type="entry name" value="GERANYLGERANYL PYROPHOSPHATE SYNTHASE"/>
    <property type="match status" value="1"/>
</dbReference>
<dbReference type="InterPro" id="IPR000092">
    <property type="entry name" value="Polyprenyl_synt"/>
</dbReference>
<dbReference type="InterPro" id="IPR008949">
    <property type="entry name" value="Isoprenoid_synthase_dom_sf"/>
</dbReference>
<dbReference type="InterPro" id="IPR033749">
    <property type="entry name" value="Polyprenyl_synt_CS"/>
</dbReference>
<evidence type="ECO:0008006" key="8">
    <source>
        <dbReference type="Google" id="ProtNLM"/>
    </source>
</evidence>
<name>A0ABQ6I403_9MICO</name>
<proteinExistence type="inferred from homology"/>
<keyword evidence="3" id="KW-0808">Transferase</keyword>
<keyword evidence="4" id="KW-0479">Metal-binding</keyword>
<sequence length="186" mass="19638">MQRSAAGELDDVLAVVAPVRQGLTDVMRTASRKTAEYTVVAPLVVGAELAGADPALVEVLRTAGRSLGVAFQLGDDILGTFGDERTTGKSIRSDLAQGKVTALVVLARRTSAWPEVAAHLGDPDASPDDARRVRAALERTGVRADLEDLVVHYAEHGLRLLDDPAVPPALRAALEPHARSVVARAR</sequence>
<dbReference type="Gene3D" id="1.10.600.10">
    <property type="entry name" value="Farnesyl Diphosphate Synthase"/>
    <property type="match status" value="1"/>
</dbReference>
<evidence type="ECO:0000313" key="6">
    <source>
        <dbReference type="EMBL" id="GMA24991.1"/>
    </source>
</evidence>
<organism evidence="6 7">
    <name type="scientific">Luteimicrobium album</name>
    <dbReference type="NCBI Taxonomy" id="1054550"/>
    <lineage>
        <taxon>Bacteria</taxon>
        <taxon>Bacillati</taxon>
        <taxon>Actinomycetota</taxon>
        <taxon>Actinomycetes</taxon>
        <taxon>Micrococcales</taxon>
        <taxon>Luteimicrobium</taxon>
    </lineage>
</organism>
<evidence type="ECO:0000256" key="3">
    <source>
        <dbReference type="ARBA" id="ARBA00022679"/>
    </source>
</evidence>
<comment type="similarity">
    <text evidence="2">Belongs to the FPP/GGPP synthase family.</text>
</comment>
<comment type="caution">
    <text evidence="6">The sequence shown here is derived from an EMBL/GenBank/DDBJ whole genome shotgun (WGS) entry which is preliminary data.</text>
</comment>
<keyword evidence="5" id="KW-0460">Magnesium</keyword>
<evidence type="ECO:0000256" key="2">
    <source>
        <dbReference type="ARBA" id="ARBA00006706"/>
    </source>
</evidence>
<evidence type="ECO:0000256" key="5">
    <source>
        <dbReference type="ARBA" id="ARBA00022842"/>
    </source>
</evidence>
<reference evidence="7" key="1">
    <citation type="journal article" date="2019" name="Int. J. Syst. Evol. Microbiol.">
        <title>The Global Catalogue of Microorganisms (GCM) 10K type strain sequencing project: providing services to taxonomists for standard genome sequencing and annotation.</title>
        <authorList>
            <consortium name="The Broad Institute Genomics Platform"/>
            <consortium name="The Broad Institute Genome Sequencing Center for Infectious Disease"/>
            <person name="Wu L."/>
            <person name="Ma J."/>
        </authorList>
    </citation>
    <scope>NUCLEOTIDE SEQUENCE [LARGE SCALE GENOMIC DNA]</scope>
    <source>
        <strain evidence="7">NBRC 106348</strain>
    </source>
</reference>
<gene>
    <name evidence="6" type="ORF">GCM10025864_27500</name>
</gene>
<evidence type="ECO:0000313" key="7">
    <source>
        <dbReference type="Proteomes" id="UP001157091"/>
    </source>
</evidence>
<dbReference type="PANTHER" id="PTHR12001:SF85">
    <property type="entry name" value="SHORT CHAIN ISOPRENYL DIPHOSPHATE SYNTHASE"/>
    <property type="match status" value="1"/>
</dbReference>
<dbReference type="SUPFAM" id="SSF48576">
    <property type="entry name" value="Terpenoid synthases"/>
    <property type="match status" value="1"/>
</dbReference>
<dbReference type="Proteomes" id="UP001157091">
    <property type="component" value="Unassembled WGS sequence"/>
</dbReference>
<dbReference type="EMBL" id="BSUK01000001">
    <property type="protein sequence ID" value="GMA24991.1"/>
    <property type="molecule type" value="Genomic_DNA"/>
</dbReference>
<evidence type="ECO:0000256" key="4">
    <source>
        <dbReference type="ARBA" id="ARBA00022723"/>
    </source>
</evidence>
<dbReference type="PROSITE" id="PS00444">
    <property type="entry name" value="POLYPRENYL_SYNTHASE_2"/>
    <property type="match status" value="1"/>
</dbReference>
<evidence type="ECO:0000256" key="1">
    <source>
        <dbReference type="ARBA" id="ARBA00001946"/>
    </source>
</evidence>
<protein>
    <recommendedName>
        <fullName evidence="8">Polyprenyl synthetase family protein</fullName>
    </recommendedName>
</protein>